<dbReference type="InterPro" id="IPR004864">
    <property type="entry name" value="LEA_2"/>
</dbReference>
<keyword evidence="1" id="KW-0472">Membrane</keyword>
<feature type="transmembrane region" description="Helical" evidence="1">
    <location>
        <begin position="21"/>
        <end position="40"/>
    </location>
</feature>
<dbReference type="Proteomes" id="UP000770889">
    <property type="component" value="Unassembled WGS sequence"/>
</dbReference>
<sequence>MMPIARELMKQAGRWDQQPRYIFRGRLSISIMLIILLQILSACASLQMQEERLRVTIADLTPLESTLMEQRYLLKIRLQNRSREALNVDGMSFDLDLNGKRFASGVSNQQASIPGFSETMLEVKVSSTVFGLIKQFSALQDREDGRFDYRISGSLSSPDSILTLPFSEQGEINLLPGAATPNKANPE</sequence>
<evidence type="ECO:0000259" key="2">
    <source>
        <dbReference type="SMART" id="SM00769"/>
    </source>
</evidence>
<organism evidence="3 4">
    <name type="scientific">Candidatus Thiodiazotropha taylori</name>
    <dbReference type="NCBI Taxonomy" id="2792791"/>
    <lineage>
        <taxon>Bacteria</taxon>
        <taxon>Pseudomonadati</taxon>
        <taxon>Pseudomonadota</taxon>
        <taxon>Gammaproteobacteria</taxon>
        <taxon>Chromatiales</taxon>
        <taxon>Sedimenticolaceae</taxon>
        <taxon>Candidatus Thiodiazotropha</taxon>
    </lineage>
</organism>
<dbReference type="Pfam" id="PF03168">
    <property type="entry name" value="LEA_2"/>
    <property type="match status" value="1"/>
</dbReference>
<evidence type="ECO:0000256" key="1">
    <source>
        <dbReference type="SAM" id="Phobius"/>
    </source>
</evidence>
<gene>
    <name evidence="3" type="ORF">KME65_08650</name>
</gene>
<keyword evidence="1" id="KW-0812">Transmembrane</keyword>
<name>A0A944MCR0_9GAMM</name>
<protein>
    <submittedName>
        <fullName evidence="3">LEA type 2 family protein</fullName>
    </submittedName>
</protein>
<dbReference type="InterPro" id="IPR013990">
    <property type="entry name" value="WHy-dom"/>
</dbReference>
<evidence type="ECO:0000313" key="3">
    <source>
        <dbReference type="EMBL" id="MBT2989022.1"/>
    </source>
</evidence>
<keyword evidence="1" id="KW-1133">Transmembrane helix</keyword>
<dbReference type="SUPFAM" id="SSF117070">
    <property type="entry name" value="LEA14-like"/>
    <property type="match status" value="1"/>
</dbReference>
<dbReference type="EMBL" id="JAHHGM010000006">
    <property type="protein sequence ID" value="MBT2989022.1"/>
    <property type="molecule type" value="Genomic_DNA"/>
</dbReference>
<proteinExistence type="predicted"/>
<accession>A0A944MCR0</accession>
<reference evidence="3 4" key="1">
    <citation type="submission" date="2021-05" db="EMBL/GenBank/DDBJ databases">
        <title>Genetic and Functional Diversity in Clade A Lucinid endosymbionts from the Bahamas.</title>
        <authorList>
            <person name="Giani N.M."/>
            <person name="Engel A.S."/>
            <person name="Campbell B.J."/>
        </authorList>
    </citation>
    <scope>NUCLEOTIDE SEQUENCE [LARGE SCALE GENOMIC DNA]</scope>
    <source>
        <strain evidence="3">LUC16012Gg_MoonRockCtena</strain>
    </source>
</reference>
<dbReference type="AlphaFoldDB" id="A0A944MCR0"/>
<dbReference type="Gene3D" id="2.60.40.1820">
    <property type="match status" value="1"/>
</dbReference>
<dbReference type="GO" id="GO:0009269">
    <property type="term" value="P:response to desiccation"/>
    <property type="evidence" value="ECO:0007669"/>
    <property type="project" value="InterPro"/>
</dbReference>
<dbReference type="SMART" id="SM00769">
    <property type="entry name" value="WHy"/>
    <property type="match status" value="1"/>
</dbReference>
<evidence type="ECO:0000313" key="4">
    <source>
        <dbReference type="Proteomes" id="UP000770889"/>
    </source>
</evidence>
<comment type="caution">
    <text evidence="3">The sequence shown here is derived from an EMBL/GenBank/DDBJ whole genome shotgun (WGS) entry which is preliminary data.</text>
</comment>
<feature type="domain" description="Water stress and hypersensitive response" evidence="2">
    <location>
        <begin position="55"/>
        <end position="171"/>
    </location>
</feature>